<dbReference type="Pfam" id="PF13411">
    <property type="entry name" value="MerR_1"/>
    <property type="match status" value="1"/>
</dbReference>
<dbReference type="SMART" id="SM00422">
    <property type="entry name" value="HTH_MERR"/>
    <property type="match status" value="1"/>
</dbReference>
<keyword evidence="1" id="KW-0238">DNA-binding</keyword>
<dbReference type="Proteomes" id="UP000003511">
    <property type="component" value="Unassembled WGS sequence"/>
</dbReference>
<dbReference type="PROSITE" id="PS50937">
    <property type="entry name" value="HTH_MERR_2"/>
    <property type="match status" value="1"/>
</dbReference>
<evidence type="ECO:0000313" key="4">
    <source>
        <dbReference type="Proteomes" id="UP000003511"/>
    </source>
</evidence>
<dbReference type="InterPro" id="IPR009061">
    <property type="entry name" value="DNA-bd_dom_put_sf"/>
</dbReference>
<dbReference type="InterPro" id="IPR047057">
    <property type="entry name" value="MerR_fam"/>
</dbReference>
<dbReference type="HOGENOM" id="CLU_060077_0_1_4"/>
<dbReference type="InterPro" id="IPR000551">
    <property type="entry name" value="MerR-type_HTH_dom"/>
</dbReference>
<dbReference type="Gene3D" id="1.10.1660.10">
    <property type="match status" value="1"/>
</dbReference>
<evidence type="ECO:0000313" key="3">
    <source>
        <dbReference type="EMBL" id="CCD35467.1"/>
    </source>
</evidence>
<dbReference type="PANTHER" id="PTHR30204:SF90">
    <property type="entry name" value="HTH-TYPE TRANSCRIPTIONAL ACTIVATOR MTA"/>
    <property type="match status" value="1"/>
</dbReference>
<sequence>MLLKVGELATKSGLTVRTLHHYDAIGLLTPSARADNGYRLYNRDDVARFHRIQALRGFGLSLADIGAYLARPDTPLADLIARQIAMLDNQIDRAARLRGRLQDLHGMLMAGREPELADWLNTLEMMTMFDRYFSQEELERMPMYRNTQTQSPEWTELVAEVRALMDAGVPPADARPRALTDRWMELLARDTNDDPRLLAKLNRMHDNEPSMQASIGISPALRDYVIQAFAETKIAIYERYLSPEEFRFLRENYDRRAMEWPQLMADVRDAIDAGATPDSPQARELARRWMDLFRTYAGDDPQTHAKIRDALQKEPDLMKGSWANETLLGFMREAMRRLADAPGDPSPVSA</sequence>
<dbReference type="AlphaFoldDB" id="G4M2U0"/>
<keyword evidence="4" id="KW-1185">Reference proteome</keyword>
<dbReference type="EMBL" id="CAFE01000004">
    <property type="protein sequence ID" value="CCD35467.1"/>
    <property type="molecule type" value="Genomic_DNA"/>
</dbReference>
<organism evidence="3 4">
    <name type="scientific">Candidatus Paraburkholderia kirkii UZHbot1</name>
    <dbReference type="NCBI Taxonomy" id="1055526"/>
    <lineage>
        <taxon>Bacteria</taxon>
        <taxon>Pseudomonadati</taxon>
        <taxon>Pseudomonadota</taxon>
        <taxon>Betaproteobacteria</taxon>
        <taxon>Burkholderiales</taxon>
        <taxon>Burkholderiaceae</taxon>
        <taxon>Paraburkholderia</taxon>
    </lineage>
</organism>
<evidence type="ECO:0000256" key="1">
    <source>
        <dbReference type="ARBA" id="ARBA00023125"/>
    </source>
</evidence>
<dbReference type="PRINTS" id="PR00040">
    <property type="entry name" value="HTHMERR"/>
</dbReference>
<gene>
    <name evidence="3" type="ORF">BKIR_c101_0516</name>
</gene>
<proteinExistence type="predicted"/>
<dbReference type="BioCyc" id="CBUR1055526:G10QW-1689-MONOMER"/>
<dbReference type="GO" id="GO:0003700">
    <property type="term" value="F:DNA-binding transcription factor activity"/>
    <property type="evidence" value="ECO:0007669"/>
    <property type="project" value="InterPro"/>
</dbReference>
<dbReference type="GO" id="GO:0003677">
    <property type="term" value="F:DNA binding"/>
    <property type="evidence" value="ECO:0007669"/>
    <property type="project" value="UniProtKB-KW"/>
</dbReference>
<dbReference type="CDD" id="cd04788">
    <property type="entry name" value="HTH_NolA-AlbR"/>
    <property type="match status" value="1"/>
</dbReference>
<dbReference type="PROSITE" id="PS00552">
    <property type="entry name" value="HTH_MERR_1"/>
    <property type="match status" value="1"/>
</dbReference>
<dbReference type="SUPFAM" id="SSF46955">
    <property type="entry name" value="Putative DNA-binding domain"/>
    <property type="match status" value="1"/>
</dbReference>
<dbReference type="STRING" id="1055526.BKIR_c101_0516"/>
<evidence type="ECO:0000259" key="2">
    <source>
        <dbReference type="PROSITE" id="PS50937"/>
    </source>
</evidence>
<feature type="domain" description="HTH merR-type" evidence="2">
    <location>
        <begin position="2"/>
        <end position="71"/>
    </location>
</feature>
<accession>G4M2U0</accession>
<dbReference type="InterPro" id="IPR012925">
    <property type="entry name" value="TipAS_dom"/>
</dbReference>
<name>G4M2U0_9BURK</name>
<comment type="caution">
    <text evidence="3">The sequence shown here is derived from an EMBL/GenBank/DDBJ whole genome shotgun (WGS) entry which is preliminary data.</text>
</comment>
<reference evidence="3 4" key="2">
    <citation type="submission" date="2011-10" db="EMBL/GenBank/DDBJ databases">
        <title>Draft genome sequence of Candidatus Burkholderia kirkii.</title>
        <authorList>
            <person name="Carlier A.L."/>
            <person name="Eberl L."/>
        </authorList>
    </citation>
    <scope>NUCLEOTIDE SEQUENCE [LARGE SCALE GENOMIC DNA]</scope>
    <source>
        <strain evidence="3 4">UZHbot1</strain>
    </source>
</reference>
<dbReference type="PANTHER" id="PTHR30204">
    <property type="entry name" value="REDOX-CYCLING DRUG-SENSING TRANSCRIPTIONAL ACTIVATOR SOXR"/>
    <property type="match status" value="1"/>
</dbReference>
<reference evidence="3 4" key="1">
    <citation type="submission" date="2011-09" db="EMBL/GenBank/DDBJ databases">
        <authorList>
            <person name="Carlier A."/>
        </authorList>
    </citation>
    <scope>NUCLEOTIDE SEQUENCE [LARGE SCALE GENOMIC DNA]</scope>
    <source>
        <strain evidence="3 4">UZHbot1</strain>
    </source>
</reference>
<dbReference type="Pfam" id="PF07739">
    <property type="entry name" value="TipAS"/>
    <property type="match status" value="2"/>
</dbReference>
<protein>
    <submittedName>
        <fullName evidence="3">Albicidin resistance protein</fullName>
    </submittedName>
</protein>